<keyword evidence="5" id="KW-0704">Schiff base</keyword>
<evidence type="ECO:0000256" key="7">
    <source>
        <dbReference type="ARBA" id="ARBA00048791"/>
    </source>
</evidence>
<protein>
    <recommendedName>
        <fullName evidence="2">deoxyribose-phosphate aldolase</fullName>
        <ecNumber evidence="2">4.1.2.4</ecNumber>
    </recommendedName>
    <alternativeName>
        <fullName evidence="6">2-deoxy-D-ribose 5-phosphate aldolase</fullName>
    </alternativeName>
</protein>
<dbReference type="GO" id="GO:0009264">
    <property type="term" value="P:deoxyribonucleotide catabolic process"/>
    <property type="evidence" value="ECO:0007669"/>
    <property type="project" value="InterPro"/>
</dbReference>
<comment type="similarity">
    <text evidence="1">Belongs to the DeoC/FbaB aldolase family. DeoC type 1 subfamily.</text>
</comment>
<dbReference type="HAMAP" id="MF_00114">
    <property type="entry name" value="DeoC_type1"/>
    <property type="match status" value="1"/>
</dbReference>
<dbReference type="Gene3D" id="3.20.20.70">
    <property type="entry name" value="Aldolase class I"/>
    <property type="match status" value="1"/>
</dbReference>
<dbReference type="GO" id="GO:0005737">
    <property type="term" value="C:cytoplasm"/>
    <property type="evidence" value="ECO:0007669"/>
    <property type="project" value="InterPro"/>
</dbReference>
<dbReference type="CDD" id="cd00959">
    <property type="entry name" value="DeoC"/>
    <property type="match status" value="1"/>
</dbReference>
<evidence type="ECO:0000256" key="3">
    <source>
        <dbReference type="ARBA" id="ARBA00022490"/>
    </source>
</evidence>
<dbReference type="PIRSF" id="PIRSF001357">
    <property type="entry name" value="DeoC"/>
    <property type="match status" value="1"/>
</dbReference>
<dbReference type="InterPro" id="IPR011343">
    <property type="entry name" value="DeoC"/>
</dbReference>
<accession>A0A485M2Y6</accession>
<dbReference type="Pfam" id="PF01791">
    <property type="entry name" value="DeoC"/>
    <property type="match status" value="1"/>
</dbReference>
<dbReference type="EMBL" id="CAADRN010000287">
    <property type="protein sequence ID" value="VFU17176.1"/>
    <property type="molecule type" value="Genomic_DNA"/>
</dbReference>
<comment type="catalytic activity">
    <reaction evidence="7">
        <text>2-deoxy-D-ribose 5-phosphate = D-glyceraldehyde 3-phosphate + acetaldehyde</text>
        <dbReference type="Rhea" id="RHEA:12821"/>
        <dbReference type="ChEBI" id="CHEBI:15343"/>
        <dbReference type="ChEBI" id="CHEBI:59776"/>
        <dbReference type="ChEBI" id="CHEBI:62877"/>
        <dbReference type="EC" id="4.1.2.4"/>
    </reaction>
</comment>
<organism evidence="8">
    <name type="scientific">anaerobic digester metagenome</name>
    <dbReference type="NCBI Taxonomy" id="1263854"/>
    <lineage>
        <taxon>unclassified sequences</taxon>
        <taxon>metagenomes</taxon>
        <taxon>ecological metagenomes</taxon>
    </lineage>
</organism>
<dbReference type="PANTHER" id="PTHR10889">
    <property type="entry name" value="DEOXYRIBOSE-PHOSPHATE ALDOLASE"/>
    <property type="match status" value="1"/>
</dbReference>
<evidence type="ECO:0000256" key="6">
    <source>
        <dbReference type="ARBA" id="ARBA00032755"/>
    </source>
</evidence>
<keyword evidence="4 8" id="KW-0456">Lyase</keyword>
<dbReference type="InterPro" id="IPR002915">
    <property type="entry name" value="DeoC/FbaB/LacD_aldolase"/>
</dbReference>
<dbReference type="InterPro" id="IPR028581">
    <property type="entry name" value="DeoC_typeI"/>
</dbReference>
<keyword evidence="3" id="KW-0963">Cytoplasm</keyword>
<gene>
    <name evidence="8" type="primary">deoC</name>
    <name evidence="8" type="ORF">SCFA_3570004</name>
</gene>
<proteinExistence type="inferred from homology"/>
<reference evidence="8" key="1">
    <citation type="submission" date="2019-03" db="EMBL/GenBank/DDBJ databases">
        <authorList>
            <person name="Hao L."/>
        </authorList>
    </citation>
    <scope>NUCLEOTIDE SEQUENCE</scope>
</reference>
<dbReference type="SMART" id="SM01133">
    <property type="entry name" value="DeoC"/>
    <property type="match status" value="1"/>
</dbReference>
<dbReference type="InterPro" id="IPR013785">
    <property type="entry name" value="Aldolase_TIM"/>
</dbReference>
<dbReference type="AlphaFoldDB" id="A0A485M2Y6"/>
<dbReference type="FunFam" id="3.20.20.70:FF:000044">
    <property type="entry name" value="Deoxyribose-phosphate aldolase"/>
    <property type="match status" value="1"/>
</dbReference>
<dbReference type="NCBIfam" id="TIGR00126">
    <property type="entry name" value="deoC"/>
    <property type="match status" value="1"/>
</dbReference>
<dbReference type="GO" id="GO:0004139">
    <property type="term" value="F:deoxyribose-phosphate aldolase activity"/>
    <property type="evidence" value="ECO:0007669"/>
    <property type="project" value="UniProtKB-EC"/>
</dbReference>
<dbReference type="GO" id="GO:0016052">
    <property type="term" value="P:carbohydrate catabolic process"/>
    <property type="evidence" value="ECO:0007669"/>
    <property type="project" value="TreeGrafter"/>
</dbReference>
<evidence type="ECO:0000256" key="4">
    <source>
        <dbReference type="ARBA" id="ARBA00023239"/>
    </source>
</evidence>
<name>A0A485M2Y6_9ZZZZ</name>
<sequence length="232" mass="23990">MNSRGSKIADISRTGLARLIDHTLLKPEATPDDIAGLCRQAKEYGFATVCVHPCYVPAAYSLLSGSPVAVCAVVGFPLGANAPSVKAQEAAVAVREGASEVDVVMNAGLFLGGYKELVQKDLEGVIQAARRENPGAVIKVILETCLLNEREKIEVCRLVVAAGANFVKTSTGFGKSGATVQDVALLRRTVGPGVGVKASGGIRNLSTALAMVKAGADRLGTSSGVVIINEMI</sequence>
<evidence type="ECO:0000313" key="8">
    <source>
        <dbReference type="EMBL" id="VFU17176.1"/>
    </source>
</evidence>
<dbReference type="SUPFAM" id="SSF51569">
    <property type="entry name" value="Aldolase"/>
    <property type="match status" value="1"/>
</dbReference>
<evidence type="ECO:0000256" key="5">
    <source>
        <dbReference type="ARBA" id="ARBA00023270"/>
    </source>
</evidence>
<evidence type="ECO:0000256" key="2">
    <source>
        <dbReference type="ARBA" id="ARBA00012515"/>
    </source>
</evidence>
<dbReference type="EC" id="4.1.2.4" evidence="2"/>
<dbReference type="PANTHER" id="PTHR10889:SF1">
    <property type="entry name" value="DEOXYRIBOSE-PHOSPHATE ALDOLASE"/>
    <property type="match status" value="1"/>
</dbReference>
<evidence type="ECO:0000256" key="1">
    <source>
        <dbReference type="ARBA" id="ARBA00010936"/>
    </source>
</evidence>